<comment type="similarity">
    <text evidence="5">Belongs to the NEMF family.</text>
</comment>
<keyword evidence="4 5" id="KW-0648">Protein biosynthesis</keyword>
<name>A0ABT7C1Z8_9CYAN</name>
<sequence>MQPVDFTTLIAISCDLRRNWLPARLEKVFQRDRHTLSLALRTFQGRGWLTLCWHPQAAHLCLGTPPPKGQDTFTFSDQLRHQLNGLALVGIEPIAPWERAVDLQFSQRPGDPIRWHLIAEIMGKYSNVILVNQHNAIVTAAHQVNEQKSSVRPILTGQPYRSPPPLTNRIPSLQESLAGFRDRVGLIPGALKRQLLSSYRGLSPSLIESLLSGTGMTSDQSTESLSDRDWQVLFDRWQYWLQALEKEEFAPGWNQRGYAVMPWDCERPVESVQLLVDEYYRGRLDRQRFGQLHHQLLQKVRSHLGKLHQKVLLFQEKLDRSEDADRYRYLADLMMAHLHLWKPGMQQIELSDFETGVPVSIPLHPEKNGVQNAQVLYKKHQKLRRSQQAVQPLLDGVRVEKRYLEQVEASLLQLSQYGDAEDLPALEEIRDELIQQKYLESPQGYQQQKQDSQPHQFQTPSGFEVLVGRNNRQNDRLTFRLAGNYDLWFHTQEIPGSHVLLRVSPGEVPDSEDLQFAANLAARYSQGRQSKMVPVIYTEPKSVYKPKGAKPGMVVYKHERILWGEPQAAAIVCDRDLPL</sequence>
<keyword evidence="1 5" id="KW-0820">tRNA-binding</keyword>
<keyword evidence="3 5" id="KW-0694">RNA-binding</keyword>
<dbReference type="Pfam" id="PF05670">
    <property type="entry name" value="NFACT-R_1"/>
    <property type="match status" value="1"/>
</dbReference>
<comment type="subunit">
    <text evidence="5">Associates with stalled 50S ribosomal subunits. Binds to RqcP.</text>
</comment>
<evidence type="ECO:0000256" key="2">
    <source>
        <dbReference type="ARBA" id="ARBA00022730"/>
    </source>
</evidence>
<evidence type="ECO:0000259" key="6">
    <source>
        <dbReference type="Pfam" id="PF05670"/>
    </source>
</evidence>
<comment type="caution">
    <text evidence="7">The sequence shown here is derived from an EMBL/GenBank/DDBJ whole genome shotgun (WGS) entry which is preliminary data.</text>
</comment>
<accession>A0ABT7C1Z8</accession>
<dbReference type="RefSeq" id="WP_283759370.1">
    <property type="nucleotide sequence ID" value="NZ_JAQOSQ010000018.1"/>
</dbReference>
<comment type="function">
    <text evidence="5">Key component of the ribosome quality control system (RQC), a ribosome-associated complex that mediates the extraction of incompletely synthesized nascent chains from stalled ribosomes and their subsequent degradation. RqcH recruits Ala-charged tRNA, and with RqcP directs the elongation of stalled nascent chains on 50S ribosomal subunits, leading to non-templated C-terminal alanine extensions (Ala tail). The Ala tail promotes nascent chain degradation. May add between 1 and at least 8 Ala residues. Binds to stalled 50S ribosomal subunits.</text>
</comment>
<evidence type="ECO:0000256" key="4">
    <source>
        <dbReference type="ARBA" id="ARBA00022917"/>
    </source>
</evidence>
<organism evidence="7 8">
    <name type="scientific">Roseofilum casamattae BLCC-M143</name>
    <dbReference type="NCBI Taxonomy" id="3022442"/>
    <lineage>
        <taxon>Bacteria</taxon>
        <taxon>Bacillati</taxon>
        <taxon>Cyanobacteriota</taxon>
        <taxon>Cyanophyceae</taxon>
        <taxon>Desertifilales</taxon>
        <taxon>Desertifilaceae</taxon>
        <taxon>Roseofilum</taxon>
        <taxon>Roseofilum casamattae</taxon>
    </lineage>
</organism>
<evidence type="ECO:0000256" key="1">
    <source>
        <dbReference type="ARBA" id="ARBA00022555"/>
    </source>
</evidence>
<dbReference type="PANTHER" id="PTHR15239">
    <property type="entry name" value="NUCLEAR EXPORT MEDIATOR FACTOR NEMF"/>
    <property type="match status" value="1"/>
</dbReference>
<dbReference type="Pfam" id="PF05833">
    <property type="entry name" value="NFACT_N"/>
    <property type="match status" value="1"/>
</dbReference>
<dbReference type="InterPro" id="IPR008532">
    <property type="entry name" value="NFACT_RNA-bd"/>
</dbReference>
<dbReference type="Gene3D" id="2.30.310.10">
    <property type="entry name" value="ibrinogen binding protein from staphylococcus aureus domain"/>
    <property type="match status" value="1"/>
</dbReference>
<keyword evidence="8" id="KW-1185">Reference proteome</keyword>
<dbReference type="Proteomes" id="UP001232992">
    <property type="component" value="Unassembled WGS sequence"/>
</dbReference>
<dbReference type="PANTHER" id="PTHR15239:SF6">
    <property type="entry name" value="RIBOSOME QUALITY CONTROL COMPLEX SUBUNIT NEMF"/>
    <property type="match status" value="1"/>
</dbReference>
<dbReference type="InterPro" id="IPR043682">
    <property type="entry name" value="RqcH_bacterial"/>
</dbReference>
<reference evidence="7 8" key="1">
    <citation type="submission" date="2023-01" db="EMBL/GenBank/DDBJ databases">
        <title>Novel diversity within Roseofilum (Cyanobacteria; Desertifilaceae) from marine benthic mats with descriptions of four novel species.</title>
        <authorList>
            <person name="Wang Y."/>
            <person name="Berthold D.E."/>
            <person name="Hu J."/>
            <person name="Lefler F.W."/>
            <person name="Laughinghouse H.D. IV."/>
        </authorList>
    </citation>
    <scope>NUCLEOTIDE SEQUENCE [LARGE SCALE GENOMIC DNA]</scope>
    <source>
        <strain evidence="7 8">BLCC-M143</strain>
    </source>
</reference>
<gene>
    <name evidence="5" type="primary">rqcH</name>
    <name evidence="7" type="ORF">PMH09_16125</name>
</gene>
<evidence type="ECO:0000313" key="8">
    <source>
        <dbReference type="Proteomes" id="UP001232992"/>
    </source>
</evidence>
<protein>
    <recommendedName>
        <fullName evidence="5">Rqc2 homolog RqcH</fullName>
        <shortName evidence="5">RqcH</shortName>
    </recommendedName>
</protein>
<keyword evidence="2 5" id="KW-0699">rRNA-binding</keyword>
<evidence type="ECO:0000256" key="5">
    <source>
        <dbReference type="HAMAP-Rule" id="MF_00844"/>
    </source>
</evidence>
<evidence type="ECO:0000256" key="3">
    <source>
        <dbReference type="ARBA" id="ARBA00022884"/>
    </source>
</evidence>
<dbReference type="EMBL" id="JAQOSQ010000018">
    <property type="protein sequence ID" value="MDJ1184716.1"/>
    <property type="molecule type" value="Genomic_DNA"/>
</dbReference>
<proteinExistence type="inferred from homology"/>
<dbReference type="InterPro" id="IPR051608">
    <property type="entry name" value="RQC_Subunit_NEMF"/>
</dbReference>
<feature type="domain" description="NFACT RNA-binding" evidence="6">
    <location>
        <begin position="455"/>
        <end position="555"/>
    </location>
</feature>
<dbReference type="HAMAP" id="MF_00844_B">
    <property type="entry name" value="RqcH_B"/>
    <property type="match status" value="1"/>
</dbReference>
<evidence type="ECO:0000313" key="7">
    <source>
        <dbReference type="EMBL" id="MDJ1184716.1"/>
    </source>
</evidence>